<dbReference type="NCBIfam" id="TIGR01216">
    <property type="entry name" value="ATP_synt_epsi"/>
    <property type="match status" value="1"/>
</dbReference>
<comment type="similarity">
    <text evidence="3 10 11">Belongs to the ATPase epsilon chain family.</text>
</comment>
<comment type="subunit">
    <text evidence="10 11">F-type ATPases have 2 components, CF(1) - the catalytic core - and CF(0) - the membrane proton channel. CF(1) has five subunits: alpha(3), beta(3), gamma(1), delta(1), epsilon(1). CF(0) has three main subunits: a, b and c.</text>
</comment>
<evidence type="ECO:0000256" key="8">
    <source>
        <dbReference type="ARBA" id="ARBA00023196"/>
    </source>
</evidence>
<reference evidence="13" key="1">
    <citation type="submission" date="2022-12" db="EMBL/GenBank/DDBJ databases">
        <title>Jiella pelagia sp. nov., isolated from phosphonate enriched culture of Northwest Pacific surface seawater.</title>
        <authorList>
            <person name="Shin D.Y."/>
            <person name="Hwang C.Y."/>
        </authorList>
    </citation>
    <scope>NUCLEOTIDE SEQUENCE</scope>
    <source>
        <strain evidence="13">HL-NP1</strain>
    </source>
</reference>
<dbReference type="PANTHER" id="PTHR13822">
    <property type="entry name" value="ATP SYNTHASE DELTA/EPSILON CHAIN"/>
    <property type="match status" value="1"/>
</dbReference>
<dbReference type="PANTHER" id="PTHR13822:SF10">
    <property type="entry name" value="ATP SYNTHASE EPSILON CHAIN, CHLOROPLASTIC"/>
    <property type="match status" value="1"/>
</dbReference>
<dbReference type="HAMAP" id="MF_00530">
    <property type="entry name" value="ATP_synth_epsil_bac"/>
    <property type="match status" value="1"/>
</dbReference>
<accession>A0ABY7C898</accession>
<dbReference type="Proteomes" id="UP001164020">
    <property type="component" value="Chromosome"/>
</dbReference>
<dbReference type="Pfam" id="PF02823">
    <property type="entry name" value="ATP-synt_DE_N"/>
    <property type="match status" value="1"/>
</dbReference>
<dbReference type="NCBIfam" id="NF001851">
    <property type="entry name" value="PRK00571.2-4"/>
    <property type="match status" value="1"/>
</dbReference>
<sequence length="134" mass="14374">MADSFQFELVSPEKLLISEAVTAVSIPGTEGFFTVMAKHAPMMSTLKPGVVTVTPESGEERRIFVRGGFVDVNESGLTLLAEHAEAADQIDLAALDQSIKDCQEDVADAETPEAKAKAEQKLAQLKDAREALGR</sequence>
<dbReference type="InterPro" id="IPR036771">
    <property type="entry name" value="ATPsynth_dsu/esu_N"/>
</dbReference>
<evidence type="ECO:0000313" key="13">
    <source>
        <dbReference type="EMBL" id="WAP70010.1"/>
    </source>
</evidence>
<organism evidence="13 14">
    <name type="scientific">Jiella pelagia</name>
    <dbReference type="NCBI Taxonomy" id="2986949"/>
    <lineage>
        <taxon>Bacteria</taxon>
        <taxon>Pseudomonadati</taxon>
        <taxon>Pseudomonadota</taxon>
        <taxon>Alphaproteobacteria</taxon>
        <taxon>Hyphomicrobiales</taxon>
        <taxon>Aurantimonadaceae</taxon>
        <taxon>Jiella</taxon>
    </lineage>
</organism>
<dbReference type="RefSeq" id="WP_268882437.1">
    <property type="nucleotide sequence ID" value="NZ_CP114029.1"/>
</dbReference>
<dbReference type="InterPro" id="IPR020546">
    <property type="entry name" value="ATP_synth_F1_dsu/esu_N"/>
</dbReference>
<dbReference type="CDD" id="cd12152">
    <property type="entry name" value="F1-ATPase_delta"/>
    <property type="match status" value="1"/>
</dbReference>
<comment type="subcellular location">
    <subcellularLocation>
        <location evidence="10">Cell membrane</location>
        <topology evidence="10">Peripheral membrane protein</topology>
    </subcellularLocation>
    <subcellularLocation>
        <location evidence="2">Endomembrane system</location>
        <topology evidence="2">Peripheral membrane protein</topology>
    </subcellularLocation>
</comment>
<evidence type="ECO:0000256" key="1">
    <source>
        <dbReference type="ARBA" id="ARBA00003543"/>
    </source>
</evidence>
<evidence type="ECO:0000313" key="14">
    <source>
        <dbReference type="Proteomes" id="UP001164020"/>
    </source>
</evidence>
<dbReference type="Gene3D" id="2.60.15.10">
    <property type="entry name" value="F0F1 ATP synthase delta/epsilon subunit, N-terminal"/>
    <property type="match status" value="1"/>
</dbReference>
<evidence type="ECO:0000259" key="12">
    <source>
        <dbReference type="Pfam" id="PF02823"/>
    </source>
</evidence>
<evidence type="ECO:0000256" key="2">
    <source>
        <dbReference type="ARBA" id="ARBA00004184"/>
    </source>
</evidence>
<gene>
    <name evidence="10" type="primary">atpC</name>
    <name evidence="13" type="ORF">OH818_07580</name>
</gene>
<evidence type="ECO:0000256" key="3">
    <source>
        <dbReference type="ARBA" id="ARBA00005712"/>
    </source>
</evidence>
<keyword evidence="5 10" id="KW-0375">Hydrogen ion transport</keyword>
<comment type="function">
    <text evidence="1 10">Produces ATP from ADP in the presence of a proton gradient across the membrane.</text>
</comment>
<keyword evidence="6 10" id="KW-0406">Ion transport</keyword>
<keyword evidence="14" id="KW-1185">Reference proteome</keyword>
<keyword evidence="9 10" id="KW-0066">ATP synthesis</keyword>
<keyword evidence="10" id="KW-1003">Cell membrane</keyword>
<evidence type="ECO:0000256" key="5">
    <source>
        <dbReference type="ARBA" id="ARBA00022781"/>
    </source>
</evidence>
<proteinExistence type="inferred from homology"/>
<evidence type="ECO:0000256" key="6">
    <source>
        <dbReference type="ARBA" id="ARBA00023065"/>
    </source>
</evidence>
<name>A0ABY7C898_9HYPH</name>
<protein>
    <recommendedName>
        <fullName evidence="10">ATP synthase epsilon chain</fullName>
    </recommendedName>
    <alternativeName>
        <fullName evidence="10">ATP synthase F1 sector epsilon subunit</fullName>
    </alternativeName>
    <alternativeName>
        <fullName evidence="10">F-ATPase epsilon subunit</fullName>
    </alternativeName>
</protein>
<evidence type="ECO:0000256" key="4">
    <source>
        <dbReference type="ARBA" id="ARBA00022448"/>
    </source>
</evidence>
<dbReference type="InterPro" id="IPR001469">
    <property type="entry name" value="ATP_synth_F1_dsu/esu"/>
</dbReference>
<feature type="domain" description="ATP synthase F1 complex delta/epsilon subunit N-terminal" evidence="12">
    <location>
        <begin position="5"/>
        <end position="84"/>
    </location>
</feature>
<keyword evidence="4 10" id="KW-0813">Transport</keyword>
<dbReference type="EMBL" id="CP114029">
    <property type="protein sequence ID" value="WAP70010.1"/>
    <property type="molecule type" value="Genomic_DNA"/>
</dbReference>
<evidence type="ECO:0000256" key="10">
    <source>
        <dbReference type="HAMAP-Rule" id="MF_00530"/>
    </source>
</evidence>
<keyword evidence="8 10" id="KW-0139">CF(1)</keyword>
<evidence type="ECO:0000256" key="9">
    <source>
        <dbReference type="ARBA" id="ARBA00023310"/>
    </source>
</evidence>
<dbReference type="SUPFAM" id="SSF51344">
    <property type="entry name" value="Epsilon subunit of F1F0-ATP synthase N-terminal domain"/>
    <property type="match status" value="1"/>
</dbReference>
<evidence type="ECO:0000256" key="11">
    <source>
        <dbReference type="RuleBase" id="RU003656"/>
    </source>
</evidence>
<evidence type="ECO:0000256" key="7">
    <source>
        <dbReference type="ARBA" id="ARBA00023136"/>
    </source>
</evidence>
<keyword evidence="7 10" id="KW-0472">Membrane</keyword>